<protein>
    <recommendedName>
        <fullName evidence="4">Low affinity iron permease family protein</fullName>
    </recommendedName>
</protein>
<comment type="caution">
    <text evidence="2">The sequence shown here is derived from an EMBL/GenBank/DDBJ whole genome shotgun (WGS) entry which is preliminary data.</text>
</comment>
<feature type="transmembrane region" description="Helical" evidence="1">
    <location>
        <begin position="32"/>
        <end position="50"/>
    </location>
</feature>
<dbReference type="OrthoDB" id="3871671at2"/>
<evidence type="ECO:0008006" key="4">
    <source>
        <dbReference type="Google" id="ProtNLM"/>
    </source>
</evidence>
<evidence type="ECO:0000256" key="1">
    <source>
        <dbReference type="SAM" id="Phobius"/>
    </source>
</evidence>
<keyword evidence="1" id="KW-1133">Transmembrane helix</keyword>
<proteinExistence type="predicted"/>
<reference evidence="2 3" key="1">
    <citation type="submission" date="2019-04" db="EMBL/GenBank/DDBJ databases">
        <title>Streptomyces piniterrae sp. nov., a heliquinomycin-producing actinomycete isolated from rhizosphere soil of Pinus yunnanensis.</title>
        <authorList>
            <person name="Zhuang X."/>
            <person name="Zhao J."/>
        </authorList>
    </citation>
    <scope>NUCLEOTIDE SEQUENCE [LARGE SCALE GENOMIC DNA]</scope>
    <source>
        <strain evidence="3">jys28</strain>
    </source>
</reference>
<keyword evidence="1" id="KW-0812">Transmembrane</keyword>
<dbReference type="AlphaFoldDB" id="A0A4U0MU82"/>
<organism evidence="2 3">
    <name type="scientific">Streptomyces piniterrae</name>
    <dbReference type="NCBI Taxonomy" id="2571125"/>
    <lineage>
        <taxon>Bacteria</taxon>
        <taxon>Bacillati</taxon>
        <taxon>Actinomycetota</taxon>
        <taxon>Actinomycetes</taxon>
        <taxon>Kitasatosporales</taxon>
        <taxon>Streptomycetaceae</taxon>
        <taxon>Streptomyces</taxon>
    </lineage>
</organism>
<keyword evidence="3" id="KW-1185">Reference proteome</keyword>
<sequence length="122" mass="13332">MILRHPASRGGNRRGRFAELAQKSSLLTSSPAFFVFCLALIGLFIAFHLAHFPVDLQLFVGDAMTAVTLLLLALLKNSELRAEHAIQRKLDAVAAALLEGYEGKGGKAAEDLRKSIRLEEET</sequence>
<dbReference type="EMBL" id="SUMB01000012">
    <property type="protein sequence ID" value="TJZ44483.1"/>
    <property type="molecule type" value="Genomic_DNA"/>
</dbReference>
<dbReference type="RefSeq" id="WP_136743242.1">
    <property type="nucleotide sequence ID" value="NZ_SUMB01000012.1"/>
</dbReference>
<dbReference type="Pfam" id="PF04120">
    <property type="entry name" value="Iron_permease"/>
    <property type="match status" value="1"/>
</dbReference>
<feature type="transmembrane region" description="Helical" evidence="1">
    <location>
        <begin position="56"/>
        <end position="75"/>
    </location>
</feature>
<evidence type="ECO:0000313" key="2">
    <source>
        <dbReference type="EMBL" id="TJZ44483.1"/>
    </source>
</evidence>
<accession>A0A4U0MU82</accession>
<dbReference type="GO" id="GO:0055085">
    <property type="term" value="P:transmembrane transport"/>
    <property type="evidence" value="ECO:0007669"/>
    <property type="project" value="InterPro"/>
</dbReference>
<evidence type="ECO:0000313" key="3">
    <source>
        <dbReference type="Proteomes" id="UP000308697"/>
    </source>
</evidence>
<name>A0A4U0MU82_9ACTN</name>
<dbReference type="InterPro" id="IPR007251">
    <property type="entry name" value="Iron_permease_Fet4"/>
</dbReference>
<gene>
    <name evidence="2" type="ORF">FCH28_29500</name>
</gene>
<dbReference type="Proteomes" id="UP000308697">
    <property type="component" value="Unassembled WGS sequence"/>
</dbReference>
<keyword evidence="1" id="KW-0472">Membrane</keyword>